<dbReference type="PROSITE" id="PS50041">
    <property type="entry name" value="C_TYPE_LECTIN_2"/>
    <property type="match status" value="1"/>
</dbReference>
<feature type="domain" description="C-type lectin" evidence="3">
    <location>
        <begin position="66"/>
        <end position="170"/>
    </location>
</feature>
<dbReference type="Proteomes" id="UP000694570">
    <property type="component" value="Unplaced"/>
</dbReference>
<dbReference type="AlphaFoldDB" id="A0A8D0XVJ0"/>
<evidence type="ECO:0000256" key="1">
    <source>
        <dbReference type="ARBA" id="ARBA00004401"/>
    </source>
</evidence>
<dbReference type="InterPro" id="IPR001304">
    <property type="entry name" value="C-type_lectin-like"/>
</dbReference>
<keyword evidence="2" id="KW-0430">Lectin</keyword>
<sequence length="176" mass="20064">MCNLMAALLSIMTKKMLIMSSLICGGIAFLLWGVLGLFRQFKSSSTYENKTCTEAATVCPKDWNRISNYCFFQFEHEQTWLDSQTSCMTYYGSLAIFNSKEEVETLMPYLGSSFYWIGLKKHGARDLWMWTNGIAFKNWFNIEGGGNCAYIFKTGISSADCDDAKKHICSRRSFCP</sequence>
<dbReference type="Pfam" id="PF00059">
    <property type="entry name" value="Lectin_C"/>
    <property type="match status" value="1"/>
</dbReference>
<dbReference type="Ensembl" id="ENSSSCT00030091030.1">
    <property type="protein sequence ID" value="ENSSSCP00030041890.1"/>
    <property type="gene ID" value="ENSSSCG00030065159.1"/>
</dbReference>
<dbReference type="CDD" id="cd03593">
    <property type="entry name" value="CLECT_NK_receptors_like"/>
    <property type="match status" value="1"/>
</dbReference>
<dbReference type="InterPro" id="IPR016186">
    <property type="entry name" value="C-type_lectin-like/link_sf"/>
</dbReference>
<dbReference type="InterPro" id="IPR016187">
    <property type="entry name" value="CTDL_fold"/>
</dbReference>
<reference evidence="4" key="1">
    <citation type="submission" date="2025-08" db="UniProtKB">
        <authorList>
            <consortium name="Ensembl"/>
        </authorList>
    </citation>
    <scope>IDENTIFICATION</scope>
</reference>
<accession>A0A8D0XVJ0</accession>
<dbReference type="GO" id="GO:0030246">
    <property type="term" value="F:carbohydrate binding"/>
    <property type="evidence" value="ECO:0007669"/>
    <property type="project" value="UniProtKB-KW"/>
</dbReference>
<evidence type="ECO:0000313" key="5">
    <source>
        <dbReference type="Proteomes" id="UP000694570"/>
    </source>
</evidence>
<evidence type="ECO:0000313" key="4">
    <source>
        <dbReference type="Ensembl" id="ENSSSCP00030041890.1"/>
    </source>
</evidence>
<dbReference type="InterPro" id="IPR033992">
    <property type="entry name" value="NKR-like_CTLD"/>
</dbReference>
<dbReference type="SMART" id="SM00034">
    <property type="entry name" value="CLECT"/>
    <property type="match status" value="1"/>
</dbReference>
<comment type="subcellular location">
    <subcellularLocation>
        <location evidence="1">Cell membrane</location>
        <topology evidence="1">Single-pass type II membrane protein</topology>
    </subcellularLocation>
</comment>
<dbReference type="PANTHER" id="PTHR45710">
    <property type="entry name" value="C-TYPE LECTIN DOMAIN-CONTAINING PROTEIN 180"/>
    <property type="match status" value="1"/>
</dbReference>
<dbReference type="PANTHER" id="PTHR45710:SF20">
    <property type="entry name" value="C-TYPE LECTIN DOMAIN FAMILY 2, MEMBER M"/>
    <property type="match status" value="1"/>
</dbReference>
<evidence type="ECO:0000256" key="2">
    <source>
        <dbReference type="ARBA" id="ARBA00022734"/>
    </source>
</evidence>
<evidence type="ECO:0000259" key="3">
    <source>
        <dbReference type="PROSITE" id="PS50041"/>
    </source>
</evidence>
<protein>
    <recommendedName>
        <fullName evidence="3">C-type lectin domain-containing protein</fullName>
    </recommendedName>
</protein>
<dbReference type="SUPFAM" id="SSF56436">
    <property type="entry name" value="C-type lectin-like"/>
    <property type="match status" value="1"/>
</dbReference>
<dbReference type="InterPro" id="IPR050828">
    <property type="entry name" value="C-type_lectin/matrix_domain"/>
</dbReference>
<proteinExistence type="predicted"/>
<dbReference type="Gene3D" id="3.10.100.10">
    <property type="entry name" value="Mannose-Binding Protein A, subunit A"/>
    <property type="match status" value="1"/>
</dbReference>
<dbReference type="GO" id="GO:0005886">
    <property type="term" value="C:plasma membrane"/>
    <property type="evidence" value="ECO:0007669"/>
    <property type="project" value="UniProtKB-SubCell"/>
</dbReference>
<name>A0A8D0XVJ0_PIG</name>
<organism evidence="4 5">
    <name type="scientific">Sus scrofa</name>
    <name type="common">Pig</name>
    <dbReference type="NCBI Taxonomy" id="9823"/>
    <lineage>
        <taxon>Eukaryota</taxon>
        <taxon>Metazoa</taxon>
        <taxon>Chordata</taxon>
        <taxon>Craniata</taxon>
        <taxon>Vertebrata</taxon>
        <taxon>Euteleostomi</taxon>
        <taxon>Mammalia</taxon>
        <taxon>Eutheria</taxon>
        <taxon>Laurasiatheria</taxon>
        <taxon>Artiodactyla</taxon>
        <taxon>Suina</taxon>
        <taxon>Suidae</taxon>
        <taxon>Sus</taxon>
    </lineage>
</organism>